<feature type="coiled-coil region" evidence="1">
    <location>
        <begin position="40"/>
        <end position="74"/>
    </location>
</feature>
<protein>
    <submittedName>
        <fullName evidence="2">Uncharacterized protein</fullName>
    </submittedName>
</protein>
<dbReference type="AlphaFoldDB" id="A0AAP0FX91"/>
<evidence type="ECO:0000313" key="3">
    <source>
        <dbReference type="Proteomes" id="UP001418222"/>
    </source>
</evidence>
<proteinExistence type="predicted"/>
<sequence length="103" mass="11774">MDLEIQSAKLQLINIKTTLLTAEDEKKALISENSVVDSKLLEAEFMKEKLQAELRELNQRNSTLLSKIDETEKAAIDFQIERDGLIADNLQLNNKVKELLTQF</sequence>
<accession>A0AAP0FX91</accession>
<evidence type="ECO:0000313" key="2">
    <source>
        <dbReference type="EMBL" id="KAK8921786.1"/>
    </source>
</evidence>
<dbReference type="Proteomes" id="UP001418222">
    <property type="component" value="Unassembled WGS sequence"/>
</dbReference>
<name>A0AAP0FX91_9ASPA</name>
<comment type="caution">
    <text evidence="2">The sequence shown here is derived from an EMBL/GenBank/DDBJ whole genome shotgun (WGS) entry which is preliminary data.</text>
</comment>
<keyword evidence="3" id="KW-1185">Reference proteome</keyword>
<dbReference type="EMBL" id="JBBWWQ010000018">
    <property type="protein sequence ID" value="KAK8921786.1"/>
    <property type="molecule type" value="Genomic_DNA"/>
</dbReference>
<reference evidence="2 3" key="1">
    <citation type="journal article" date="2022" name="Nat. Plants">
        <title>Genomes of leafy and leafless Platanthera orchids illuminate the evolution of mycoheterotrophy.</title>
        <authorList>
            <person name="Li M.H."/>
            <person name="Liu K.W."/>
            <person name="Li Z."/>
            <person name="Lu H.C."/>
            <person name="Ye Q.L."/>
            <person name="Zhang D."/>
            <person name="Wang J.Y."/>
            <person name="Li Y.F."/>
            <person name="Zhong Z.M."/>
            <person name="Liu X."/>
            <person name="Yu X."/>
            <person name="Liu D.K."/>
            <person name="Tu X.D."/>
            <person name="Liu B."/>
            <person name="Hao Y."/>
            <person name="Liao X.Y."/>
            <person name="Jiang Y.T."/>
            <person name="Sun W.H."/>
            <person name="Chen J."/>
            <person name="Chen Y.Q."/>
            <person name="Ai Y."/>
            <person name="Zhai J.W."/>
            <person name="Wu S.S."/>
            <person name="Zhou Z."/>
            <person name="Hsiao Y.Y."/>
            <person name="Wu W.L."/>
            <person name="Chen Y.Y."/>
            <person name="Lin Y.F."/>
            <person name="Hsu J.L."/>
            <person name="Li C.Y."/>
            <person name="Wang Z.W."/>
            <person name="Zhao X."/>
            <person name="Zhong W.Y."/>
            <person name="Ma X.K."/>
            <person name="Ma L."/>
            <person name="Huang J."/>
            <person name="Chen G.Z."/>
            <person name="Huang M.Z."/>
            <person name="Huang L."/>
            <person name="Peng D.H."/>
            <person name="Luo Y.B."/>
            <person name="Zou S.Q."/>
            <person name="Chen S.P."/>
            <person name="Lan S."/>
            <person name="Tsai W.C."/>
            <person name="Van de Peer Y."/>
            <person name="Liu Z.J."/>
        </authorList>
    </citation>
    <scope>NUCLEOTIDE SEQUENCE [LARGE SCALE GENOMIC DNA]</scope>
    <source>
        <strain evidence="2">Lor287</strain>
    </source>
</reference>
<organism evidence="2 3">
    <name type="scientific">Platanthera zijinensis</name>
    <dbReference type="NCBI Taxonomy" id="2320716"/>
    <lineage>
        <taxon>Eukaryota</taxon>
        <taxon>Viridiplantae</taxon>
        <taxon>Streptophyta</taxon>
        <taxon>Embryophyta</taxon>
        <taxon>Tracheophyta</taxon>
        <taxon>Spermatophyta</taxon>
        <taxon>Magnoliopsida</taxon>
        <taxon>Liliopsida</taxon>
        <taxon>Asparagales</taxon>
        <taxon>Orchidaceae</taxon>
        <taxon>Orchidoideae</taxon>
        <taxon>Orchideae</taxon>
        <taxon>Orchidinae</taxon>
        <taxon>Platanthera</taxon>
    </lineage>
</organism>
<keyword evidence="1" id="KW-0175">Coiled coil</keyword>
<evidence type="ECO:0000256" key="1">
    <source>
        <dbReference type="SAM" id="Coils"/>
    </source>
</evidence>
<gene>
    <name evidence="2" type="ORF">KSP39_PZI020265</name>
</gene>